<protein>
    <submittedName>
        <fullName evidence="1">6639_t:CDS:1</fullName>
    </submittedName>
</protein>
<accession>A0ACA9PCR4</accession>
<comment type="caution">
    <text evidence="1">The sequence shown here is derived from an EMBL/GenBank/DDBJ whole genome shotgun (WGS) entry which is preliminary data.</text>
</comment>
<evidence type="ECO:0000313" key="2">
    <source>
        <dbReference type="Proteomes" id="UP000789525"/>
    </source>
</evidence>
<proteinExistence type="predicted"/>
<name>A0ACA9PCR4_9GLOM</name>
<dbReference type="Proteomes" id="UP000789525">
    <property type="component" value="Unassembled WGS sequence"/>
</dbReference>
<reference evidence="1" key="1">
    <citation type="submission" date="2021-06" db="EMBL/GenBank/DDBJ databases">
        <authorList>
            <person name="Kallberg Y."/>
            <person name="Tangrot J."/>
            <person name="Rosling A."/>
        </authorList>
    </citation>
    <scope>NUCLEOTIDE SEQUENCE</scope>
    <source>
        <strain evidence="1">CL356</strain>
    </source>
</reference>
<gene>
    <name evidence="1" type="ORF">ACOLOM_LOCUS9923</name>
</gene>
<keyword evidence="2" id="KW-1185">Reference proteome</keyword>
<evidence type="ECO:0000313" key="1">
    <source>
        <dbReference type="EMBL" id="CAG8693324.1"/>
    </source>
</evidence>
<organism evidence="1 2">
    <name type="scientific">Acaulospora colombiana</name>
    <dbReference type="NCBI Taxonomy" id="27376"/>
    <lineage>
        <taxon>Eukaryota</taxon>
        <taxon>Fungi</taxon>
        <taxon>Fungi incertae sedis</taxon>
        <taxon>Mucoromycota</taxon>
        <taxon>Glomeromycotina</taxon>
        <taxon>Glomeromycetes</taxon>
        <taxon>Diversisporales</taxon>
        <taxon>Acaulosporaceae</taxon>
        <taxon>Acaulospora</taxon>
    </lineage>
</organism>
<feature type="non-terminal residue" evidence="1">
    <location>
        <position position="157"/>
    </location>
</feature>
<dbReference type="EMBL" id="CAJVPT010030137">
    <property type="protein sequence ID" value="CAG8693324.1"/>
    <property type="molecule type" value="Genomic_DNA"/>
</dbReference>
<sequence length="157" mass="18028">MSQIDGYSSANWKSRAEIIDYCAQVVDSQLHEKENALNEILNSKMSTDTGLLSPPKVDGEIWRGPTNDFYRPVERSISTSRPPNSADGSQPSNQARTQQSAQDLQEEARRQRDREKDARYALWEERVKGNEETLIFDIARSDGERVERNRVKMQLLQ</sequence>